<evidence type="ECO:0000313" key="6">
    <source>
        <dbReference type="Proteomes" id="UP000009234"/>
    </source>
</evidence>
<dbReference type="GO" id="GO:1903806">
    <property type="term" value="P:L-isoleucine import across plasma membrane"/>
    <property type="evidence" value="ECO:0007669"/>
    <property type="project" value="TreeGrafter"/>
</dbReference>
<keyword evidence="1" id="KW-0813">Transport</keyword>
<accession>F6DLI3</accession>
<dbReference type="AlphaFoldDB" id="F6DLI3"/>
<organism evidence="5 6">
    <name type="scientific">Desulforamulus ruminis (strain ATCC 23193 / DSM 2154 / NCIMB 8452 / DL)</name>
    <name type="common">Desulfotomaculum ruminis</name>
    <dbReference type="NCBI Taxonomy" id="696281"/>
    <lineage>
        <taxon>Bacteria</taxon>
        <taxon>Bacillati</taxon>
        <taxon>Bacillota</taxon>
        <taxon>Clostridia</taxon>
        <taxon>Eubacteriales</taxon>
        <taxon>Peptococcaceae</taxon>
        <taxon>Desulforamulus</taxon>
    </lineage>
</organism>
<dbReference type="Gene3D" id="3.40.50.300">
    <property type="entry name" value="P-loop containing nucleotide triphosphate hydrolases"/>
    <property type="match status" value="1"/>
</dbReference>
<keyword evidence="3" id="KW-0067">ATP-binding</keyword>
<feature type="domain" description="ABC transporter" evidence="4">
    <location>
        <begin position="6"/>
        <end position="253"/>
    </location>
</feature>
<dbReference type="InterPro" id="IPR003593">
    <property type="entry name" value="AAA+_ATPase"/>
</dbReference>
<dbReference type="GO" id="GO:1903805">
    <property type="term" value="P:L-valine import across plasma membrane"/>
    <property type="evidence" value="ECO:0007669"/>
    <property type="project" value="TreeGrafter"/>
</dbReference>
<keyword evidence="6" id="KW-1185">Reference proteome</keyword>
<proteinExistence type="predicted"/>
<dbReference type="FunFam" id="3.40.50.300:FF:000421">
    <property type="entry name" value="Branched-chain amino acid ABC transporter ATP-binding protein"/>
    <property type="match status" value="1"/>
</dbReference>
<dbReference type="InterPro" id="IPR051120">
    <property type="entry name" value="ABC_AA/LPS_Transport"/>
</dbReference>
<reference evidence="5 6" key="2">
    <citation type="journal article" date="2012" name="Stand. Genomic Sci.">
        <title>Complete genome sequence of the sulfate-reducing firmicute Desulfotomaculum ruminis type strain (DL(T)).</title>
        <authorList>
            <person name="Spring S."/>
            <person name="Visser M."/>
            <person name="Lu M."/>
            <person name="Copeland A."/>
            <person name="Lapidus A."/>
            <person name="Lucas S."/>
            <person name="Cheng J.F."/>
            <person name="Han C."/>
            <person name="Tapia R."/>
            <person name="Goodwin L.A."/>
            <person name="Pitluck S."/>
            <person name="Ivanova N."/>
            <person name="Land M."/>
            <person name="Hauser L."/>
            <person name="Larimer F."/>
            <person name="Rohde M."/>
            <person name="Goker M."/>
            <person name="Detter J.C."/>
            <person name="Kyrpides N.C."/>
            <person name="Woyke T."/>
            <person name="Schaap P.J."/>
            <person name="Plugge C.M."/>
            <person name="Muyzer G."/>
            <person name="Kuever J."/>
            <person name="Pereira I.A."/>
            <person name="Parshina S.N."/>
            <person name="Bernier-Latmani R."/>
            <person name="Stams A.J."/>
            <person name="Klenk H.P."/>
        </authorList>
    </citation>
    <scope>NUCLEOTIDE SEQUENCE [LARGE SCALE GENOMIC DNA]</scope>
    <source>
        <strain evidence="6">ATCC 23193 / DSM 2154 / NCIB 8452 / DL</strain>
    </source>
</reference>
<gene>
    <name evidence="5" type="ordered locus">Desru_2286</name>
</gene>
<evidence type="ECO:0000259" key="4">
    <source>
        <dbReference type="PROSITE" id="PS50893"/>
    </source>
</evidence>
<dbReference type="GO" id="GO:0042941">
    <property type="term" value="P:D-alanine transmembrane transport"/>
    <property type="evidence" value="ECO:0007669"/>
    <property type="project" value="TreeGrafter"/>
</dbReference>
<dbReference type="SUPFAM" id="SSF52540">
    <property type="entry name" value="P-loop containing nucleoside triphosphate hydrolases"/>
    <property type="match status" value="1"/>
</dbReference>
<sequence length="256" mass="27993">MPEAILELDNVTIRFGGLTAVDSVNMRIEPGTIRALIGPNGAGKSTIFNLITGIYPPTSGNILFMGNKISALKPHSITKMGIARTFQNIRLFGEMTVLDNVKIGQHCRTCTGFMGALIRGGKAKAEEKAILEASLKALQLMELEHKKDELAMNLPYGEQRRLEIARALATDPKLILLDEPAAGMNPQEKQTLMSMIRKIQEMGLTIFLVEHDMKFVMNLSDRIAVLDYGKKIAAGSPAEIQKDPAVIAAYLGKEVC</sequence>
<reference evidence="6" key="1">
    <citation type="submission" date="2011-05" db="EMBL/GenBank/DDBJ databases">
        <title>Complete sequence of Desulfotomaculum ruminis DSM 2154.</title>
        <authorList>
            <person name="Lucas S."/>
            <person name="Copeland A."/>
            <person name="Lapidus A."/>
            <person name="Cheng J.-F."/>
            <person name="Goodwin L."/>
            <person name="Pitluck S."/>
            <person name="Lu M."/>
            <person name="Detter J.C."/>
            <person name="Han C."/>
            <person name="Tapia R."/>
            <person name="Land M."/>
            <person name="Hauser L."/>
            <person name="Kyrpides N."/>
            <person name="Ivanova N."/>
            <person name="Mikhailova N."/>
            <person name="Pagani I."/>
            <person name="Stams A.J.M."/>
            <person name="Plugge C.M."/>
            <person name="Muyzer G."/>
            <person name="Kuever J."/>
            <person name="Parshina S.N."/>
            <person name="Ivanova A.E."/>
            <person name="Nazina T.N."/>
            <person name="Brambilla E."/>
            <person name="Spring S."/>
            <person name="Klenk H.-P."/>
            <person name="Woyke T."/>
        </authorList>
    </citation>
    <scope>NUCLEOTIDE SEQUENCE [LARGE SCALE GENOMIC DNA]</scope>
    <source>
        <strain evidence="6">ATCC 23193 / DSM 2154 / NCIB 8452 / DL</strain>
    </source>
</reference>
<evidence type="ECO:0000256" key="2">
    <source>
        <dbReference type="ARBA" id="ARBA00022741"/>
    </source>
</evidence>
<dbReference type="GO" id="GO:0015808">
    <property type="term" value="P:L-alanine transport"/>
    <property type="evidence" value="ECO:0007669"/>
    <property type="project" value="TreeGrafter"/>
</dbReference>
<name>F6DLI3_DESRL</name>
<dbReference type="EMBL" id="CP002780">
    <property type="protein sequence ID" value="AEG60531.1"/>
    <property type="molecule type" value="Genomic_DNA"/>
</dbReference>
<dbReference type="PANTHER" id="PTHR45772">
    <property type="entry name" value="CONSERVED COMPONENT OF ABC TRANSPORTER FOR NATURAL AMINO ACIDS-RELATED"/>
    <property type="match status" value="1"/>
</dbReference>
<dbReference type="KEGG" id="dru:Desru_2286"/>
<dbReference type="HOGENOM" id="CLU_000604_1_2_9"/>
<dbReference type="SMART" id="SM00382">
    <property type="entry name" value="AAA"/>
    <property type="match status" value="1"/>
</dbReference>
<dbReference type="GO" id="GO:0005304">
    <property type="term" value="F:L-valine transmembrane transporter activity"/>
    <property type="evidence" value="ECO:0007669"/>
    <property type="project" value="TreeGrafter"/>
</dbReference>
<dbReference type="PANTHER" id="PTHR45772:SF7">
    <property type="entry name" value="AMINO ACID ABC TRANSPORTER ATP-BINDING PROTEIN"/>
    <property type="match status" value="1"/>
</dbReference>
<dbReference type="Pfam" id="PF00005">
    <property type="entry name" value="ABC_tran"/>
    <property type="match status" value="1"/>
</dbReference>
<evidence type="ECO:0000256" key="1">
    <source>
        <dbReference type="ARBA" id="ARBA00022448"/>
    </source>
</evidence>
<dbReference type="GO" id="GO:0005886">
    <property type="term" value="C:plasma membrane"/>
    <property type="evidence" value="ECO:0007669"/>
    <property type="project" value="TreeGrafter"/>
</dbReference>
<dbReference type="STRING" id="696281.Desru_2286"/>
<protein>
    <submittedName>
        <fullName evidence="5">ABC transporter related protein</fullName>
    </submittedName>
</protein>
<evidence type="ECO:0000256" key="3">
    <source>
        <dbReference type="ARBA" id="ARBA00022840"/>
    </source>
</evidence>
<dbReference type="GO" id="GO:0005524">
    <property type="term" value="F:ATP binding"/>
    <property type="evidence" value="ECO:0007669"/>
    <property type="project" value="UniProtKB-KW"/>
</dbReference>
<dbReference type="RefSeq" id="WP_013842289.1">
    <property type="nucleotide sequence ID" value="NC_015589.1"/>
</dbReference>
<dbReference type="CDD" id="cd03219">
    <property type="entry name" value="ABC_Mj1267_LivG_branched"/>
    <property type="match status" value="1"/>
</dbReference>
<dbReference type="Proteomes" id="UP000009234">
    <property type="component" value="Chromosome"/>
</dbReference>
<dbReference type="eggNOG" id="COG0411">
    <property type="taxonomic scope" value="Bacteria"/>
</dbReference>
<evidence type="ECO:0000313" key="5">
    <source>
        <dbReference type="EMBL" id="AEG60531.1"/>
    </source>
</evidence>
<dbReference type="InterPro" id="IPR032823">
    <property type="entry name" value="BCA_ABC_TP_C"/>
</dbReference>
<dbReference type="GO" id="GO:0016887">
    <property type="term" value="F:ATP hydrolysis activity"/>
    <property type="evidence" value="ECO:0007669"/>
    <property type="project" value="InterPro"/>
</dbReference>
<dbReference type="InterPro" id="IPR003439">
    <property type="entry name" value="ABC_transporter-like_ATP-bd"/>
</dbReference>
<dbReference type="GO" id="GO:0015188">
    <property type="term" value="F:L-isoleucine transmembrane transporter activity"/>
    <property type="evidence" value="ECO:0007669"/>
    <property type="project" value="TreeGrafter"/>
</dbReference>
<dbReference type="InterPro" id="IPR027417">
    <property type="entry name" value="P-loop_NTPase"/>
</dbReference>
<dbReference type="GO" id="GO:0015192">
    <property type="term" value="F:L-phenylalanine transmembrane transporter activity"/>
    <property type="evidence" value="ECO:0007669"/>
    <property type="project" value="TreeGrafter"/>
</dbReference>
<dbReference type="Pfam" id="PF12399">
    <property type="entry name" value="BCA_ABC_TP_C"/>
    <property type="match status" value="1"/>
</dbReference>
<dbReference type="PROSITE" id="PS50893">
    <property type="entry name" value="ABC_TRANSPORTER_2"/>
    <property type="match status" value="1"/>
</dbReference>
<dbReference type="OrthoDB" id="9779136at2"/>
<keyword evidence="2" id="KW-0547">Nucleotide-binding</keyword>